<dbReference type="RefSeq" id="XP_004411276.1">
    <property type="nucleotide sequence ID" value="XM_004411219.1"/>
</dbReference>
<evidence type="ECO:0000256" key="1">
    <source>
        <dbReference type="ARBA" id="ARBA00004173"/>
    </source>
</evidence>
<proteinExistence type="inferred from homology"/>
<dbReference type="FunFam" id="1.20.5.500:FF:000003">
    <property type="entry name" value="ATPase inhibitor B, mitochondrial"/>
    <property type="match status" value="1"/>
</dbReference>
<dbReference type="Gene3D" id="1.20.5.500">
    <property type="entry name" value="Single helix bin"/>
    <property type="match status" value="2"/>
</dbReference>
<evidence type="ECO:0000256" key="7">
    <source>
        <dbReference type="ARBA" id="ARBA00026043"/>
    </source>
</evidence>
<accession>A0A9B0H5V0</accession>
<name>A0A9B0H5V0_ODORO</name>
<dbReference type="Pfam" id="PF04568">
    <property type="entry name" value="IATP"/>
    <property type="match status" value="1"/>
</dbReference>
<evidence type="ECO:0000313" key="12">
    <source>
        <dbReference type="RefSeq" id="XP_004411276.1"/>
    </source>
</evidence>
<comment type="domain">
    <text evidence="9">Forms an alpha-helical dimer with monomers associated via an antiparallel alpha-helical coiled coil, leaving each N-terminal inhibitory region accessible for interaction with an F1 catalytic domain. The inhibitory N-terminal region binds the alpha(ADP-bound)-beta(ADP-bound) (ATP5F1A-ATP5F1B) interface of F1-ATPase, and also contact the central gamma subunit (ATP5F1C). This dimeric state is favored by pH values below 7.0, and at higher values the dimers associate to form inactive homotetramer, where the inhibitory region is occluded, masking its inhibitory activity.</text>
</comment>
<evidence type="ECO:0000256" key="8">
    <source>
        <dbReference type="ARBA" id="ARBA00046200"/>
    </source>
</evidence>
<keyword evidence="11" id="KW-1185">Reference proteome</keyword>
<gene>
    <name evidence="12" type="primary">LOC101365952</name>
</gene>
<dbReference type="PANTHER" id="PTHR48417:SF1">
    <property type="entry name" value="ATP SYNTHASE F1 SUBUNIT EPSILON"/>
    <property type="match status" value="1"/>
</dbReference>
<keyword evidence="5" id="KW-0175">Coiled coil</keyword>
<keyword evidence="6 9" id="KW-0496">Mitochondrion</keyword>
<evidence type="ECO:0000256" key="6">
    <source>
        <dbReference type="ARBA" id="ARBA00023128"/>
    </source>
</evidence>
<dbReference type="GO" id="GO:0042030">
    <property type="term" value="F:ATPase inhibitor activity"/>
    <property type="evidence" value="ECO:0007669"/>
    <property type="project" value="UniProtKB-UniRule"/>
</dbReference>
<keyword evidence="4" id="KW-0809">Transit peptide</keyword>
<evidence type="ECO:0000256" key="10">
    <source>
        <dbReference type="SAM" id="MobiDB-lite"/>
    </source>
</evidence>
<evidence type="ECO:0000256" key="5">
    <source>
        <dbReference type="ARBA" id="ARBA00023054"/>
    </source>
</evidence>
<dbReference type="SUPFAM" id="SSF64602">
    <property type="entry name" value="F1 ATPase inhibitor, IF1, C-terminal domain"/>
    <property type="match status" value="1"/>
</dbReference>
<dbReference type="GO" id="GO:0005739">
    <property type="term" value="C:mitochondrion"/>
    <property type="evidence" value="ECO:0007669"/>
    <property type="project" value="UniProtKB-SubCell"/>
</dbReference>
<feature type="region of interest" description="Disordered" evidence="10">
    <location>
        <begin position="1"/>
        <end position="58"/>
    </location>
</feature>
<feature type="region of interest" description="Disordered" evidence="10">
    <location>
        <begin position="84"/>
        <end position="114"/>
    </location>
</feature>
<evidence type="ECO:0000256" key="4">
    <source>
        <dbReference type="ARBA" id="ARBA00022946"/>
    </source>
</evidence>
<comment type="similarity">
    <text evidence="2 9">Belongs to the ATPase inhibitor family.</text>
</comment>
<sequence length="164" mass="18298">MAQLRSQRRPGVQLLNRLSTSCPISSSSHSTSLPPQVPEAARPEPTGDPTFGGRSPATTTTAVTALAARVRLGMWGVRAIQARGFSSERSDSGAGSIREAGGAFGKREQAEEERYFRARTKEQLATLKKHHEEEITHHIKEIERLQKEIEWHKKIKHLKHDDDD</sequence>
<evidence type="ECO:0000256" key="3">
    <source>
        <dbReference type="ARBA" id="ARBA00019626"/>
    </source>
</evidence>
<evidence type="ECO:0000313" key="11">
    <source>
        <dbReference type="Proteomes" id="UP000245340"/>
    </source>
</evidence>
<evidence type="ECO:0000256" key="9">
    <source>
        <dbReference type="RuleBase" id="RU368087"/>
    </source>
</evidence>
<comment type="subunit">
    <text evidence="7 9">Homodimer; represents the active form and is present at a pH value below 6.5. Homotetramer; represents the inactive form and is present at a pH value above 7.0.</text>
</comment>
<evidence type="ECO:0000256" key="2">
    <source>
        <dbReference type="ARBA" id="ARBA00010901"/>
    </source>
</evidence>
<dbReference type="FunFam" id="1.20.5.500:FF:000004">
    <property type="entry name" value="ATPase inhibitor A, mitochondrial"/>
    <property type="match status" value="1"/>
</dbReference>
<comment type="subcellular location">
    <subcellularLocation>
        <location evidence="1 9">Mitochondrion</location>
    </subcellularLocation>
</comment>
<reference evidence="12" key="1">
    <citation type="submission" date="2025-08" db="UniProtKB">
        <authorList>
            <consortium name="RefSeq"/>
        </authorList>
    </citation>
    <scope>IDENTIFICATION</scope>
</reference>
<feature type="compositionally biased region" description="Basic and acidic residues" evidence="10">
    <location>
        <begin position="105"/>
        <end position="114"/>
    </location>
</feature>
<protein>
    <recommendedName>
        <fullName evidence="3 9">ATPase inhibitor, mitochondrial</fullName>
    </recommendedName>
    <alternativeName>
        <fullName evidence="9">ATP synthase F1 subunit epsilon</fullName>
    </alternativeName>
</protein>
<comment type="function">
    <text evidence="8">Endogenous F(1)F(o)-ATPase inhibitor limiting ATP depletion when the mitochondrial membrane potential falls below a threshold and the F(1)F(o)-ATP synthase starts hydrolyzing ATP to pump protons out of the mitochondrial matrix. Required to avoid the consumption of cellular ATP when the F(1)F(o)-ATP synthase enzyme acts as an ATP hydrolase. Indirectly acts as a regulator of heme synthesis in erythroid tissues: regulates heme synthesis by modulating the mitochondrial pH and redox potential, allowing FECH to efficiently catalyze the incorporation of iron into protoporphyrin IX to produce heme.</text>
</comment>
<dbReference type="AlphaFoldDB" id="A0A9B0H5V0"/>
<feature type="compositionally biased region" description="Low complexity" evidence="10">
    <location>
        <begin position="19"/>
        <end position="32"/>
    </location>
</feature>
<organism evidence="11 12">
    <name type="scientific">Odobenus rosmarus divergens</name>
    <name type="common">Pacific walrus</name>
    <dbReference type="NCBI Taxonomy" id="9708"/>
    <lineage>
        <taxon>Eukaryota</taxon>
        <taxon>Metazoa</taxon>
        <taxon>Chordata</taxon>
        <taxon>Craniata</taxon>
        <taxon>Vertebrata</taxon>
        <taxon>Euteleostomi</taxon>
        <taxon>Mammalia</taxon>
        <taxon>Eutheria</taxon>
        <taxon>Laurasiatheria</taxon>
        <taxon>Carnivora</taxon>
        <taxon>Caniformia</taxon>
        <taxon>Pinnipedia</taxon>
        <taxon>Odobenidae</taxon>
        <taxon>Odobenus</taxon>
    </lineage>
</organism>
<dbReference type="InterPro" id="IPR007648">
    <property type="entry name" value="ATPase_inhibitor_mt"/>
</dbReference>
<dbReference type="Proteomes" id="UP000245340">
    <property type="component" value="Unplaced"/>
</dbReference>
<dbReference type="PANTHER" id="PTHR48417">
    <property type="entry name" value="ATP SYNTHASE F1 SUBUNIT EPSILON"/>
    <property type="match status" value="1"/>
</dbReference>